<feature type="region of interest" description="Disordered" evidence="1">
    <location>
        <begin position="82"/>
        <end position="110"/>
    </location>
</feature>
<feature type="region of interest" description="Disordered" evidence="1">
    <location>
        <begin position="1"/>
        <end position="67"/>
    </location>
</feature>
<dbReference type="EMBL" id="BJWK01000010">
    <property type="protein sequence ID" value="GEM10073.1"/>
    <property type="molecule type" value="Genomic_DNA"/>
</dbReference>
<gene>
    <name evidence="3" type="ORF">Rt10032_c10g4090</name>
</gene>
<sequence length="110" mass="10971">MDGALLQQIQKGKGLRKTQTNDRSAAAGVGRILDESAPKSRAPPVPRASARAGGGDDDGAQKPPQLAGIFAGVGMPTLRKTGAPVASSLSGSAGGGSGDFERTGFSYCVS</sequence>
<dbReference type="AlphaFoldDB" id="A0A511KI78"/>
<dbReference type="Proteomes" id="UP000321518">
    <property type="component" value="Unassembled WGS sequence"/>
</dbReference>
<evidence type="ECO:0000256" key="1">
    <source>
        <dbReference type="SAM" id="MobiDB-lite"/>
    </source>
</evidence>
<feature type="domain" description="WH2" evidence="2">
    <location>
        <begin position="1"/>
        <end position="18"/>
    </location>
</feature>
<comment type="caution">
    <text evidence="3">The sequence shown here is derived from an EMBL/GenBank/DDBJ whole genome shotgun (WGS) entry which is preliminary data.</text>
</comment>
<dbReference type="Pfam" id="PF02205">
    <property type="entry name" value="WH2"/>
    <property type="match status" value="1"/>
</dbReference>
<proteinExistence type="predicted"/>
<evidence type="ECO:0000259" key="2">
    <source>
        <dbReference type="PROSITE" id="PS51082"/>
    </source>
</evidence>
<dbReference type="InterPro" id="IPR003124">
    <property type="entry name" value="WH2_dom"/>
</dbReference>
<dbReference type="GO" id="GO:0003779">
    <property type="term" value="F:actin binding"/>
    <property type="evidence" value="ECO:0007669"/>
    <property type="project" value="InterPro"/>
</dbReference>
<dbReference type="OrthoDB" id="2430277at2759"/>
<evidence type="ECO:0000313" key="3">
    <source>
        <dbReference type="EMBL" id="GEM10073.1"/>
    </source>
</evidence>
<protein>
    <recommendedName>
        <fullName evidence="2">WH2 domain-containing protein</fullName>
    </recommendedName>
</protein>
<name>A0A511KI78_RHOTO</name>
<evidence type="ECO:0000313" key="4">
    <source>
        <dbReference type="Proteomes" id="UP000321518"/>
    </source>
</evidence>
<reference evidence="3 4" key="1">
    <citation type="submission" date="2019-07" db="EMBL/GenBank/DDBJ databases">
        <title>Rhodotorula toruloides NBRC10032 genome sequencing.</title>
        <authorList>
            <person name="Shida Y."/>
            <person name="Takaku H."/>
            <person name="Ogasawara W."/>
            <person name="Mori K."/>
        </authorList>
    </citation>
    <scope>NUCLEOTIDE SEQUENCE [LARGE SCALE GENOMIC DNA]</scope>
    <source>
        <strain evidence="3 4">NBRC10032</strain>
    </source>
</reference>
<dbReference type="PROSITE" id="PS51082">
    <property type="entry name" value="WH2"/>
    <property type="match status" value="1"/>
</dbReference>
<organism evidence="3 4">
    <name type="scientific">Rhodotorula toruloides</name>
    <name type="common">Yeast</name>
    <name type="synonym">Rhodosporidium toruloides</name>
    <dbReference type="NCBI Taxonomy" id="5286"/>
    <lineage>
        <taxon>Eukaryota</taxon>
        <taxon>Fungi</taxon>
        <taxon>Dikarya</taxon>
        <taxon>Basidiomycota</taxon>
        <taxon>Pucciniomycotina</taxon>
        <taxon>Microbotryomycetes</taxon>
        <taxon>Sporidiobolales</taxon>
        <taxon>Sporidiobolaceae</taxon>
        <taxon>Rhodotorula</taxon>
    </lineage>
</organism>
<accession>A0A511KI78</accession>